<protein>
    <recommendedName>
        <fullName evidence="3">Heme-binding protein</fullName>
    </recommendedName>
</protein>
<dbReference type="InterPro" id="IPR005624">
    <property type="entry name" value="PduO/GlcC-like"/>
</dbReference>
<dbReference type="Gene3D" id="3.30.450.150">
    <property type="entry name" value="Haem-degrading domain"/>
    <property type="match status" value="1"/>
</dbReference>
<dbReference type="PANTHER" id="PTHR34309">
    <property type="entry name" value="SLR1406 PROTEIN"/>
    <property type="match status" value="1"/>
</dbReference>
<dbReference type="InterPro" id="IPR038084">
    <property type="entry name" value="PduO/GlcC-like_sf"/>
</dbReference>
<accession>A0A5P9QAL6</accession>
<dbReference type="AlphaFoldDB" id="A0A5P9QAL6"/>
<name>A0A5P9QAL6_9MICO</name>
<dbReference type="OrthoDB" id="9778896at2"/>
<reference evidence="1 2" key="1">
    <citation type="submission" date="2019-10" db="EMBL/GenBank/DDBJ databases">
        <title>Genome sequence of Luteimicrobium xylanilyticum HY-24.</title>
        <authorList>
            <person name="Kim D.Y."/>
            <person name="Park H.-Y."/>
        </authorList>
    </citation>
    <scope>NUCLEOTIDE SEQUENCE [LARGE SCALE GENOMIC DNA]</scope>
    <source>
        <strain evidence="1 2">HY-24</strain>
    </source>
</reference>
<dbReference type="KEGG" id="lxl:KDY119_01999"/>
<dbReference type="Proteomes" id="UP000326702">
    <property type="component" value="Chromosome"/>
</dbReference>
<dbReference type="EMBL" id="CP045529">
    <property type="protein sequence ID" value="QFU98483.1"/>
    <property type="molecule type" value="Genomic_DNA"/>
</dbReference>
<organism evidence="1 2">
    <name type="scientific">Luteimicrobium xylanilyticum</name>
    <dbReference type="NCBI Taxonomy" id="1133546"/>
    <lineage>
        <taxon>Bacteria</taxon>
        <taxon>Bacillati</taxon>
        <taxon>Actinomycetota</taxon>
        <taxon>Actinomycetes</taxon>
        <taxon>Micrococcales</taxon>
        <taxon>Luteimicrobium</taxon>
    </lineage>
</organism>
<evidence type="ECO:0000313" key="2">
    <source>
        <dbReference type="Proteomes" id="UP000326702"/>
    </source>
</evidence>
<sequence>MPLAQISPVILSLETAHQATAAAIEKVEEIGIPYTLTVVDGAGNLVHLTRQDGAAIASIDTSVAKARTAVYFGATTASLAGAVADGGPLATIQTSTTVPLAFVAGGVPILDEAGVVVGAFGAGGGSPDQDHEVALAAAAAVTASMA</sequence>
<keyword evidence="2" id="KW-1185">Reference proteome</keyword>
<dbReference type="Pfam" id="PF03928">
    <property type="entry name" value="HbpS-like"/>
    <property type="match status" value="1"/>
</dbReference>
<dbReference type="SUPFAM" id="SSF143744">
    <property type="entry name" value="GlcG-like"/>
    <property type="match status" value="1"/>
</dbReference>
<dbReference type="RefSeq" id="WP_153022263.1">
    <property type="nucleotide sequence ID" value="NZ_BAABIH010000002.1"/>
</dbReference>
<dbReference type="InterPro" id="IPR052517">
    <property type="entry name" value="GlcG_carb_metab_protein"/>
</dbReference>
<evidence type="ECO:0008006" key="3">
    <source>
        <dbReference type="Google" id="ProtNLM"/>
    </source>
</evidence>
<evidence type="ECO:0000313" key="1">
    <source>
        <dbReference type="EMBL" id="QFU98483.1"/>
    </source>
</evidence>
<proteinExistence type="predicted"/>
<dbReference type="PANTHER" id="PTHR34309:SF1">
    <property type="entry name" value="PROTEIN GLCG"/>
    <property type="match status" value="1"/>
</dbReference>
<gene>
    <name evidence="1" type="ORF">KDY119_01999</name>
</gene>